<protein>
    <recommendedName>
        <fullName evidence="1">HEPN AbiJ-N-terminal domain-containing protein</fullName>
    </recommendedName>
</protein>
<evidence type="ECO:0000313" key="3">
    <source>
        <dbReference type="Proteomes" id="UP000218711"/>
    </source>
</evidence>
<dbReference type="InterPro" id="IPR049503">
    <property type="entry name" value="AbiJ_NTD4"/>
</dbReference>
<organism evidence="2 3">
    <name type="scientific">Lactococcus cremoris subsp. tructae</name>
    <dbReference type="NCBI Taxonomy" id="542833"/>
    <lineage>
        <taxon>Bacteria</taxon>
        <taxon>Bacillati</taxon>
        <taxon>Bacillota</taxon>
        <taxon>Bacilli</taxon>
        <taxon>Lactobacillales</taxon>
        <taxon>Streptococcaceae</taxon>
        <taxon>Lactococcus</taxon>
    </lineage>
</organism>
<gene>
    <name evidence="2" type="ORF">RU92_GL002119</name>
</gene>
<evidence type="ECO:0000259" key="1">
    <source>
        <dbReference type="Pfam" id="PF18863"/>
    </source>
</evidence>
<reference evidence="2 3" key="1">
    <citation type="submission" date="2014-12" db="EMBL/GenBank/DDBJ databases">
        <title>Draft genome sequences of 10 type strains of Lactococcus.</title>
        <authorList>
            <person name="Sun Z."/>
            <person name="Zhong Z."/>
            <person name="Liu W."/>
            <person name="Zhang W."/>
            <person name="Zhang H."/>
        </authorList>
    </citation>
    <scope>NUCLEOTIDE SEQUENCE [LARGE SCALE GENOMIC DNA]</scope>
    <source>
        <strain evidence="2 3">DSM 21502</strain>
    </source>
</reference>
<dbReference type="Proteomes" id="UP000218711">
    <property type="component" value="Unassembled WGS sequence"/>
</dbReference>
<dbReference type="AlphaFoldDB" id="A0A2A5SSW5"/>
<feature type="domain" description="HEPN AbiJ-N-terminal" evidence="1">
    <location>
        <begin position="12"/>
        <end position="177"/>
    </location>
</feature>
<sequence length="311" mass="37064">MILKAMRREFMRLYSERYGIRAPQEKTYSINIDVYALLLDCCKRYQKNLTHIFIKNSHHDFTHSDYITFDESGFITRIKVKIPLLFRDDYGRISIPQYGDEYDQYSLLDLIEFFAQNVKDISERWNNERYRNYQTIDCYDSSDVFTDFQEAINEIFFESGLLYELTDEKIIERIANNSSLTMEMENSFKLVHEQGTKDLLKDAVALYKTPNPAARQDSVEKIWDAFERLKTYYTMLDKKRSSEKIVNDMAKGDDNFVELFNVEFRALTDIGNKFRIRHHETNKADIADIRYCDYLFNRCLSLINLAIQYLD</sequence>
<dbReference type="Pfam" id="PF18863">
    <property type="entry name" value="AbiJ_NTD4"/>
    <property type="match status" value="1"/>
</dbReference>
<accession>A0A2A5SSW5</accession>
<dbReference type="EMBL" id="JXKC01000005">
    <property type="protein sequence ID" value="PCS18452.1"/>
    <property type="molecule type" value="Genomic_DNA"/>
</dbReference>
<proteinExistence type="predicted"/>
<name>A0A2A5SSW5_LACLC</name>
<comment type="caution">
    <text evidence="2">The sequence shown here is derived from an EMBL/GenBank/DDBJ whole genome shotgun (WGS) entry which is preliminary data.</text>
</comment>
<evidence type="ECO:0000313" key="2">
    <source>
        <dbReference type="EMBL" id="PCS18452.1"/>
    </source>
</evidence>